<dbReference type="PROSITE" id="PS50104">
    <property type="entry name" value="TIR"/>
    <property type="match status" value="1"/>
</dbReference>
<dbReference type="GO" id="GO:0007165">
    <property type="term" value="P:signal transduction"/>
    <property type="evidence" value="ECO:0007669"/>
    <property type="project" value="InterPro"/>
</dbReference>
<organism evidence="2 3">
    <name type="scientific">Actinocrispum wychmicini</name>
    <dbReference type="NCBI Taxonomy" id="1213861"/>
    <lineage>
        <taxon>Bacteria</taxon>
        <taxon>Bacillati</taxon>
        <taxon>Actinomycetota</taxon>
        <taxon>Actinomycetes</taxon>
        <taxon>Pseudonocardiales</taxon>
        <taxon>Pseudonocardiaceae</taxon>
        <taxon>Actinocrispum</taxon>
    </lineage>
</organism>
<gene>
    <name evidence="2" type="ORF">EV192_107247</name>
</gene>
<feature type="domain" description="TIR" evidence="1">
    <location>
        <begin position="2"/>
        <end position="110"/>
    </location>
</feature>
<accession>A0A4R2JAL8</accession>
<dbReference type="Gene3D" id="3.40.50.10140">
    <property type="entry name" value="Toll/interleukin-1 receptor homology (TIR) domain"/>
    <property type="match status" value="1"/>
</dbReference>
<sequence>MYQYDVFISYHRAGATVPAWVRTHFYPRLAALLDEQLDHEATVFFDGNTRAGGKWPDELRDALGRAKILLPVCSPKYFLSEWCLAEWHSMAHREELTGMGSHGLISGDLL</sequence>
<name>A0A4R2JAL8_9PSEU</name>
<dbReference type="AlphaFoldDB" id="A0A4R2JAL8"/>
<reference evidence="2 3" key="1">
    <citation type="submission" date="2019-03" db="EMBL/GenBank/DDBJ databases">
        <title>Genomic Encyclopedia of Type Strains, Phase IV (KMG-IV): sequencing the most valuable type-strain genomes for metagenomic binning, comparative biology and taxonomic classification.</title>
        <authorList>
            <person name="Goeker M."/>
        </authorList>
    </citation>
    <scope>NUCLEOTIDE SEQUENCE [LARGE SCALE GENOMIC DNA]</scope>
    <source>
        <strain evidence="2 3">DSM 45934</strain>
    </source>
</reference>
<dbReference type="InterPro" id="IPR000157">
    <property type="entry name" value="TIR_dom"/>
</dbReference>
<dbReference type="Proteomes" id="UP000295680">
    <property type="component" value="Unassembled WGS sequence"/>
</dbReference>
<evidence type="ECO:0000259" key="1">
    <source>
        <dbReference type="PROSITE" id="PS50104"/>
    </source>
</evidence>
<proteinExistence type="predicted"/>
<dbReference type="EMBL" id="SLWS01000007">
    <property type="protein sequence ID" value="TCO55824.1"/>
    <property type="molecule type" value="Genomic_DNA"/>
</dbReference>
<evidence type="ECO:0000313" key="2">
    <source>
        <dbReference type="EMBL" id="TCO55824.1"/>
    </source>
</evidence>
<dbReference type="Pfam" id="PF13676">
    <property type="entry name" value="TIR_2"/>
    <property type="match status" value="1"/>
</dbReference>
<comment type="caution">
    <text evidence="2">The sequence shown here is derived from an EMBL/GenBank/DDBJ whole genome shotgun (WGS) entry which is preliminary data.</text>
</comment>
<dbReference type="SUPFAM" id="SSF52200">
    <property type="entry name" value="Toll/Interleukin receptor TIR domain"/>
    <property type="match status" value="1"/>
</dbReference>
<protein>
    <submittedName>
        <fullName evidence="2">TIR domain-containing protein</fullName>
    </submittedName>
</protein>
<keyword evidence="3" id="KW-1185">Reference proteome</keyword>
<dbReference type="InterPro" id="IPR035897">
    <property type="entry name" value="Toll_tir_struct_dom_sf"/>
</dbReference>
<evidence type="ECO:0000313" key="3">
    <source>
        <dbReference type="Proteomes" id="UP000295680"/>
    </source>
</evidence>